<proteinExistence type="predicted"/>
<name>A0A7K1LL66_9MICC</name>
<protein>
    <submittedName>
        <fullName evidence="1">Uncharacterized protein</fullName>
    </submittedName>
</protein>
<gene>
    <name evidence="1" type="ORF">GMA10_11745</name>
</gene>
<accession>A0A7K1LL66</accession>
<dbReference type="AlphaFoldDB" id="A0A7K1LL66"/>
<organism evidence="1 2">
    <name type="scientific">Rothia koreensis</name>
    <dbReference type="NCBI Taxonomy" id="592378"/>
    <lineage>
        <taxon>Bacteria</taxon>
        <taxon>Bacillati</taxon>
        <taxon>Actinomycetota</taxon>
        <taxon>Actinomycetes</taxon>
        <taxon>Micrococcales</taxon>
        <taxon>Micrococcaceae</taxon>
        <taxon>Rothia</taxon>
    </lineage>
</organism>
<keyword evidence="2" id="KW-1185">Reference proteome</keyword>
<dbReference type="Proteomes" id="UP000462152">
    <property type="component" value="Unassembled WGS sequence"/>
</dbReference>
<comment type="caution">
    <text evidence="1">The sequence shown here is derived from an EMBL/GenBank/DDBJ whole genome shotgun (WGS) entry which is preliminary data.</text>
</comment>
<dbReference type="RefSeq" id="WP_129316176.1">
    <property type="nucleotide sequence ID" value="NZ_NOIQ01000019.1"/>
</dbReference>
<evidence type="ECO:0000313" key="2">
    <source>
        <dbReference type="Proteomes" id="UP000462152"/>
    </source>
</evidence>
<evidence type="ECO:0000313" key="1">
    <source>
        <dbReference type="EMBL" id="MUN55870.1"/>
    </source>
</evidence>
<reference evidence="1 2" key="1">
    <citation type="submission" date="2019-12" db="EMBL/GenBank/DDBJ databases">
        <authorList>
            <person name="Li J."/>
            <person name="Shi Y."/>
            <person name="Xu G."/>
            <person name="Xiao D."/>
            <person name="Ran X."/>
        </authorList>
    </citation>
    <scope>NUCLEOTIDE SEQUENCE [LARGE SCALE GENOMIC DNA]</scope>
    <source>
        <strain evidence="1 2">JCM 15915</strain>
    </source>
</reference>
<dbReference type="EMBL" id="WOGT01000009">
    <property type="protein sequence ID" value="MUN55870.1"/>
    <property type="molecule type" value="Genomic_DNA"/>
</dbReference>
<dbReference type="OrthoDB" id="4971805at2"/>
<sequence>MSKDRICPAASAYVDQALAAWDKKRSKLATKYLGRGIRKELNNQFTIPTMFPQVAVLATVTEQPDVTISLFHAFLEEIKHLREITFMGYETAGPFRWCAEQLNLTGYQNFFDETIEYNGFGRLPASENITRHITGDPYMNMDWLGTVEEPAPTWVRSPVPRLDHLLRDMCITATYRQYPYFNDLGWSLDDYDAELREDARFARARLGFTPDMPTFPENPEIHLPEGMTRMPRLSWNT</sequence>